<accession>A0A4D4JE04</accession>
<evidence type="ECO:0000313" key="8">
    <source>
        <dbReference type="Proteomes" id="UP000298860"/>
    </source>
</evidence>
<organism evidence="7 8">
    <name type="scientific">Gandjariella thermophila</name>
    <dbReference type="NCBI Taxonomy" id="1931992"/>
    <lineage>
        <taxon>Bacteria</taxon>
        <taxon>Bacillati</taxon>
        <taxon>Actinomycetota</taxon>
        <taxon>Actinomycetes</taxon>
        <taxon>Pseudonocardiales</taxon>
        <taxon>Pseudonocardiaceae</taxon>
        <taxon>Gandjariella</taxon>
    </lineage>
</organism>
<dbReference type="OrthoDB" id="9151145at2"/>
<keyword evidence="8" id="KW-1185">Reference proteome</keyword>
<keyword evidence="2 5" id="KW-0548">Nucleotidyltransferase</keyword>
<dbReference type="EC" id="2.7.7.105" evidence="5"/>
<evidence type="ECO:0000259" key="6">
    <source>
        <dbReference type="Pfam" id="PF12804"/>
    </source>
</evidence>
<dbReference type="HAMAP" id="MF_02114">
    <property type="entry name" value="CofC"/>
    <property type="match status" value="1"/>
</dbReference>
<dbReference type="Pfam" id="PF12804">
    <property type="entry name" value="NTP_transf_3"/>
    <property type="match status" value="1"/>
</dbReference>
<dbReference type="InterPro" id="IPR029044">
    <property type="entry name" value="Nucleotide-diphossugar_trans"/>
</dbReference>
<gene>
    <name evidence="7" type="primary">cofC</name>
    <name evidence="5" type="synonym">fbiD</name>
    <name evidence="7" type="ORF">GTS_42390</name>
</gene>
<dbReference type="GO" id="GO:0043814">
    <property type="term" value="F:phospholactate guanylyltransferase activity"/>
    <property type="evidence" value="ECO:0007669"/>
    <property type="project" value="InterPro"/>
</dbReference>
<dbReference type="InterPro" id="IPR025877">
    <property type="entry name" value="MobA-like_NTP_Trfase"/>
</dbReference>
<comment type="caution">
    <text evidence="7">The sequence shown here is derived from an EMBL/GenBank/DDBJ whole genome shotgun (WGS) entry which is preliminary data.</text>
</comment>
<feature type="binding site" evidence="5">
    <location>
        <position position="175"/>
    </location>
    <ligand>
        <name>phosphoenolpyruvate</name>
        <dbReference type="ChEBI" id="CHEBI:58702"/>
    </ligand>
</feature>
<evidence type="ECO:0000256" key="5">
    <source>
        <dbReference type="HAMAP-Rule" id="MF_02114"/>
    </source>
</evidence>
<dbReference type="PANTHER" id="PTHR40392:SF1">
    <property type="entry name" value="2-PHOSPHO-L-LACTATE GUANYLYLTRANSFERASE"/>
    <property type="match status" value="1"/>
</dbReference>
<evidence type="ECO:0000256" key="4">
    <source>
        <dbReference type="ARBA" id="ARBA00023134"/>
    </source>
</evidence>
<name>A0A4D4JE04_9PSEU</name>
<dbReference type="NCBIfam" id="TIGR03552">
    <property type="entry name" value="F420_cofC"/>
    <property type="match status" value="1"/>
</dbReference>
<dbReference type="PANTHER" id="PTHR40392">
    <property type="entry name" value="2-PHOSPHO-L-LACTATE GUANYLYLTRANSFERASE"/>
    <property type="match status" value="1"/>
</dbReference>
<feature type="binding site" evidence="5">
    <location>
        <position position="159"/>
    </location>
    <ligand>
        <name>phosphoenolpyruvate</name>
        <dbReference type="ChEBI" id="CHEBI:58702"/>
    </ligand>
</feature>
<keyword evidence="3 5" id="KW-0547">Nucleotide-binding</keyword>
<dbReference type="SUPFAM" id="SSF53448">
    <property type="entry name" value="Nucleotide-diphospho-sugar transferases"/>
    <property type="match status" value="1"/>
</dbReference>
<dbReference type="Proteomes" id="UP000298860">
    <property type="component" value="Unassembled WGS sequence"/>
</dbReference>
<reference evidence="8" key="1">
    <citation type="submission" date="2019-04" db="EMBL/GenBank/DDBJ databases">
        <title>Draft genome sequence of Pseudonocardiaceae bacterium SL3-2-4.</title>
        <authorList>
            <person name="Ningsih F."/>
            <person name="Yokota A."/>
            <person name="Sakai Y."/>
            <person name="Nanatani K."/>
            <person name="Yabe S."/>
            <person name="Oetari A."/>
            <person name="Sjamsuridzal W."/>
        </authorList>
    </citation>
    <scope>NUCLEOTIDE SEQUENCE [LARGE SCALE GENOMIC DNA]</scope>
    <source>
        <strain evidence="8">SL3-2-4</strain>
    </source>
</reference>
<comment type="catalytic activity">
    <reaction evidence="5">
        <text>phosphoenolpyruvate + GTP + H(+) = enolpyruvoyl-2-diphospho-5'-guanosine + diphosphate</text>
        <dbReference type="Rhea" id="RHEA:30519"/>
        <dbReference type="ChEBI" id="CHEBI:15378"/>
        <dbReference type="ChEBI" id="CHEBI:33019"/>
        <dbReference type="ChEBI" id="CHEBI:37565"/>
        <dbReference type="ChEBI" id="CHEBI:58702"/>
        <dbReference type="ChEBI" id="CHEBI:143701"/>
        <dbReference type="EC" id="2.7.7.105"/>
    </reaction>
</comment>
<comment type="similarity">
    <text evidence="5">Belongs to the CofC family.</text>
</comment>
<evidence type="ECO:0000256" key="2">
    <source>
        <dbReference type="ARBA" id="ARBA00022695"/>
    </source>
</evidence>
<comment type="pathway">
    <text evidence="5">Cofactor biosynthesis; coenzyme F420 biosynthesis.</text>
</comment>
<dbReference type="UniPathway" id="UPA00071"/>
<dbReference type="Gene3D" id="3.90.550.10">
    <property type="entry name" value="Spore Coat Polysaccharide Biosynthesis Protein SpsA, Chain A"/>
    <property type="match status" value="1"/>
</dbReference>
<keyword evidence="4 5" id="KW-0342">GTP-binding</keyword>
<dbReference type="RefSeq" id="WP_137815614.1">
    <property type="nucleotide sequence ID" value="NZ_BJFL01000026.1"/>
</dbReference>
<keyword evidence="1 5" id="KW-0808">Transferase</keyword>
<dbReference type="AlphaFoldDB" id="A0A4D4JE04"/>
<dbReference type="GO" id="GO:0052645">
    <property type="term" value="P:F420-0 metabolic process"/>
    <property type="evidence" value="ECO:0007669"/>
    <property type="project" value="UniProtKB-UniRule"/>
</dbReference>
<sequence length="234" mass="23063">MGDGTGVRRRGPAGGGVDLVVPVKPLRRAKSRLVGAADGGAGDPVAHAALVTGLALDTVAAARSASRVRRVLVVTSDPELAATLRAEGVDVIPDTPAAGLNAALRHGAEVLGQRGDGRAGTVGALQADLPALRPAELDAAVDAAAGRRAFCPDRHGTGTTLLLAARGEPLRPSFGPGSAAAHAASGAVMLDGAWPSLRCDVDTAEDLAVAAELGLGPRSTALLGAACGASRPAP</sequence>
<evidence type="ECO:0000256" key="3">
    <source>
        <dbReference type="ARBA" id="ARBA00022741"/>
    </source>
</evidence>
<proteinExistence type="inferred from homology"/>
<protein>
    <recommendedName>
        <fullName evidence="5">Phosphoenolpyruvate guanylyltransferase</fullName>
        <shortName evidence="5">PEP guanylyltransferase</shortName>
        <ecNumber evidence="5">2.7.7.105</ecNumber>
    </recommendedName>
</protein>
<dbReference type="EMBL" id="BJFL01000026">
    <property type="protein sequence ID" value="GDY32606.1"/>
    <property type="molecule type" value="Genomic_DNA"/>
</dbReference>
<feature type="domain" description="MobA-like NTP transferase" evidence="6">
    <location>
        <begin position="58"/>
        <end position="165"/>
    </location>
</feature>
<comment type="function">
    <text evidence="5">Guanylyltransferase that catalyzes the activation of phosphoenolpyruvate (PEP) as enolpyruvoyl-2-diphospho-5'-guanosine, via the condensation of PEP with GTP. It is involved in the biosynthesis of coenzyme F420, a hydride carrier cofactor.</text>
</comment>
<evidence type="ECO:0000256" key="1">
    <source>
        <dbReference type="ARBA" id="ARBA00022679"/>
    </source>
</evidence>
<dbReference type="GO" id="GO:0005525">
    <property type="term" value="F:GTP binding"/>
    <property type="evidence" value="ECO:0007669"/>
    <property type="project" value="UniProtKB-KW"/>
</dbReference>
<feature type="binding site" evidence="5">
    <location>
        <position position="178"/>
    </location>
    <ligand>
        <name>phosphoenolpyruvate</name>
        <dbReference type="ChEBI" id="CHEBI:58702"/>
    </ligand>
</feature>
<evidence type="ECO:0000313" key="7">
    <source>
        <dbReference type="EMBL" id="GDY32606.1"/>
    </source>
</evidence>
<dbReference type="InterPro" id="IPR002835">
    <property type="entry name" value="CofC"/>
</dbReference>